<feature type="non-terminal residue" evidence="2">
    <location>
        <position position="1"/>
    </location>
</feature>
<name>A0AAV0RXI3_9ROSI</name>
<gene>
    <name evidence="2" type="ORF">LITE_LOCUS50503</name>
</gene>
<reference evidence="2" key="1">
    <citation type="submission" date="2022-08" db="EMBL/GenBank/DDBJ databases">
        <authorList>
            <person name="Gutierrez-Valencia J."/>
        </authorList>
    </citation>
    <scope>NUCLEOTIDE SEQUENCE</scope>
</reference>
<evidence type="ECO:0000256" key="1">
    <source>
        <dbReference type="SAM" id="MobiDB-lite"/>
    </source>
</evidence>
<sequence length="219" mass="25208">EGKNRRGLTAAKPKPSLVLVFLPCCLSANGERKKKEDNEGDGNQTPSMTTRRQRRHEKGSRRRRSRISPATKMMAAGWLPYEWKRELGGADSSGIRRRCLASLEPSDWKLDLGIFGFWQLRSWRRKEEEGRCRQLCVLPATTMTRVRVLFWVFVPSFSVWFSYVWAQEEVRSGNEEKEVVRKGKKKKLLAGSFAGGSFSRVSSSVWKKMKNKSIRLPLL</sequence>
<keyword evidence="3" id="KW-1185">Reference proteome</keyword>
<feature type="compositionally biased region" description="Polar residues" evidence="1">
    <location>
        <begin position="41"/>
        <end position="50"/>
    </location>
</feature>
<dbReference type="Proteomes" id="UP001154282">
    <property type="component" value="Unassembled WGS sequence"/>
</dbReference>
<organism evidence="2 3">
    <name type="scientific">Linum tenue</name>
    <dbReference type="NCBI Taxonomy" id="586396"/>
    <lineage>
        <taxon>Eukaryota</taxon>
        <taxon>Viridiplantae</taxon>
        <taxon>Streptophyta</taxon>
        <taxon>Embryophyta</taxon>
        <taxon>Tracheophyta</taxon>
        <taxon>Spermatophyta</taxon>
        <taxon>Magnoliopsida</taxon>
        <taxon>eudicotyledons</taxon>
        <taxon>Gunneridae</taxon>
        <taxon>Pentapetalae</taxon>
        <taxon>rosids</taxon>
        <taxon>fabids</taxon>
        <taxon>Malpighiales</taxon>
        <taxon>Linaceae</taxon>
        <taxon>Linum</taxon>
    </lineage>
</organism>
<evidence type="ECO:0000313" key="2">
    <source>
        <dbReference type="EMBL" id="CAI0625593.1"/>
    </source>
</evidence>
<protein>
    <submittedName>
        <fullName evidence="2">Uncharacterized protein</fullName>
    </submittedName>
</protein>
<feature type="compositionally biased region" description="Basic residues" evidence="1">
    <location>
        <begin position="51"/>
        <end position="66"/>
    </location>
</feature>
<dbReference type="AlphaFoldDB" id="A0AAV0RXI3"/>
<feature type="region of interest" description="Disordered" evidence="1">
    <location>
        <begin position="32"/>
        <end position="67"/>
    </location>
</feature>
<proteinExistence type="predicted"/>
<accession>A0AAV0RXI3</accession>
<comment type="caution">
    <text evidence="2">The sequence shown here is derived from an EMBL/GenBank/DDBJ whole genome shotgun (WGS) entry which is preliminary data.</text>
</comment>
<evidence type="ECO:0000313" key="3">
    <source>
        <dbReference type="Proteomes" id="UP001154282"/>
    </source>
</evidence>
<dbReference type="EMBL" id="CAMGYJ010000011">
    <property type="protein sequence ID" value="CAI0625593.1"/>
    <property type="molecule type" value="Genomic_DNA"/>
</dbReference>